<gene>
    <name evidence="1" type="ORF">IWW38_004771</name>
</gene>
<dbReference type="Proteomes" id="UP001139981">
    <property type="component" value="Unassembled WGS sequence"/>
</dbReference>
<protein>
    <submittedName>
        <fullName evidence="1">Uncharacterized protein</fullName>
    </submittedName>
</protein>
<proteinExistence type="predicted"/>
<accession>A0ACC1LXP0</accession>
<evidence type="ECO:0000313" key="2">
    <source>
        <dbReference type="Proteomes" id="UP001139981"/>
    </source>
</evidence>
<organism evidence="1 2">
    <name type="scientific">Coemansia aciculifera</name>
    <dbReference type="NCBI Taxonomy" id="417176"/>
    <lineage>
        <taxon>Eukaryota</taxon>
        <taxon>Fungi</taxon>
        <taxon>Fungi incertae sedis</taxon>
        <taxon>Zoopagomycota</taxon>
        <taxon>Kickxellomycotina</taxon>
        <taxon>Kickxellomycetes</taxon>
        <taxon>Kickxellales</taxon>
        <taxon>Kickxellaceae</taxon>
        <taxon>Coemansia</taxon>
    </lineage>
</organism>
<name>A0ACC1LXP0_9FUNG</name>
<reference evidence="1" key="1">
    <citation type="submission" date="2022-07" db="EMBL/GenBank/DDBJ databases">
        <title>Phylogenomic reconstructions and comparative analyses of Kickxellomycotina fungi.</title>
        <authorList>
            <person name="Reynolds N.K."/>
            <person name="Stajich J.E."/>
            <person name="Barry K."/>
            <person name="Grigoriev I.V."/>
            <person name="Crous P."/>
            <person name="Smith M.E."/>
        </authorList>
    </citation>
    <scope>NUCLEOTIDE SEQUENCE</scope>
    <source>
        <strain evidence="1">CBS 190363</strain>
    </source>
</reference>
<keyword evidence="2" id="KW-1185">Reference proteome</keyword>
<dbReference type="EMBL" id="JANBVB010001887">
    <property type="protein sequence ID" value="KAJ2889341.1"/>
    <property type="molecule type" value="Genomic_DNA"/>
</dbReference>
<comment type="caution">
    <text evidence="1">The sequence shown here is derived from an EMBL/GenBank/DDBJ whole genome shotgun (WGS) entry which is preliminary data.</text>
</comment>
<sequence length="132" mass="13743">MTTSMAAQPEGDAEAVSPEAAPGPISRSSTGSSGELLPQNQRDGQHSFAMRNIGYASLRSAEAVVAKGGNPYSFGPIDNCLGFWTAEAEGKLAGTNWLGVMRLSELTPYEPPAAPQLETLPENAHISLDVGA</sequence>
<evidence type="ECO:0000313" key="1">
    <source>
        <dbReference type="EMBL" id="KAJ2889341.1"/>
    </source>
</evidence>